<proteinExistence type="predicted"/>
<evidence type="ECO:0008006" key="4">
    <source>
        <dbReference type="Google" id="ProtNLM"/>
    </source>
</evidence>
<dbReference type="RefSeq" id="WP_015030224.1">
    <property type="nucleotide sequence ID" value="NC_018748.1"/>
</dbReference>
<keyword evidence="1" id="KW-1133">Transmembrane helix</keyword>
<dbReference type="EMBL" id="CP002961">
    <property type="protein sequence ID" value="AFK04534.1"/>
    <property type="molecule type" value="Genomic_DNA"/>
</dbReference>
<dbReference type="Proteomes" id="UP000002875">
    <property type="component" value="Chromosome"/>
</dbReference>
<evidence type="ECO:0000256" key="1">
    <source>
        <dbReference type="SAM" id="Phobius"/>
    </source>
</evidence>
<name>A0ABM5N500_EMTOG</name>
<evidence type="ECO:0000313" key="2">
    <source>
        <dbReference type="EMBL" id="AFK04534.1"/>
    </source>
</evidence>
<evidence type="ECO:0000313" key="3">
    <source>
        <dbReference type="Proteomes" id="UP000002875"/>
    </source>
</evidence>
<keyword evidence="1" id="KW-0472">Membrane</keyword>
<protein>
    <recommendedName>
        <fullName evidence="4">DUF4352 domain-containing protein</fullName>
    </recommendedName>
</protein>
<keyword evidence="3" id="KW-1185">Reference proteome</keyword>
<organism evidence="2 3">
    <name type="scientific">Emticicia oligotrophica (strain DSM 17448 / CIP 109782 / MTCC 6937 / GPTSA100-15)</name>
    <dbReference type="NCBI Taxonomy" id="929562"/>
    <lineage>
        <taxon>Bacteria</taxon>
        <taxon>Pseudomonadati</taxon>
        <taxon>Bacteroidota</taxon>
        <taxon>Cytophagia</taxon>
        <taxon>Cytophagales</taxon>
        <taxon>Leadbetterellaceae</taxon>
        <taxon>Emticicia</taxon>
    </lineage>
</organism>
<sequence>MKKSKKSVKKTTLSESDISIEDETIRVQSIGVSKEERILSKKNAIPLTAIFVSLCTLFLTVYQFYKIRVHNELSVKPKVQFSFLDAHGKNKSNFLVKVKNKGIGPAIIDDMSFIFSDGQVYTTSKMHANFWTEIFAKLNIPHSMQYNNITYFSFEPNSAISANEEVIILQITSDSLSMTN</sequence>
<accession>A0ABM5N500</accession>
<keyword evidence="1" id="KW-0812">Transmembrane</keyword>
<gene>
    <name evidence="2" type="ordered locus">Emtol_3405</name>
</gene>
<reference evidence="2 3" key="1">
    <citation type="submission" date="2011-07" db="EMBL/GenBank/DDBJ databases">
        <title>The complete genome of chromosome of Emticicia oligotrophica DSM 17448.</title>
        <authorList>
            <consortium name="US DOE Joint Genome Institute (JGI-PGF)"/>
            <person name="Lucas S."/>
            <person name="Han J."/>
            <person name="Lapidus A."/>
            <person name="Bruce D."/>
            <person name="Goodwin L."/>
            <person name="Pitluck S."/>
            <person name="Peters L."/>
            <person name="Kyrpides N."/>
            <person name="Mavromatis K."/>
            <person name="Ivanova N."/>
            <person name="Ovchinnikova G."/>
            <person name="Teshima H."/>
            <person name="Detter J.C."/>
            <person name="Tapia R."/>
            <person name="Han C."/>
            <person name="Land M."/>
            <person name="Hauser L."/>
            <person name="Markowitz V."/>
            <person name="Cheng J.-F."/>
            <person name="Hugenholtz P."/>
            <person name="Woyke T."/>
            <person name="Wu D."/>
            <person name="Tindall B."/>
            <person name="Pomrenke H."/>
            <person name="Brambilla E."/>
            <person name="Klenk H.-P."/>
            <person name="Eisen J.A."/>
        </authorList>
    </citation>
    <scope>NUCLEOTIDE SEQUENCE [LARGE SCALE GENOMIC DNA]</scope>
    <source>
        <strain evidence="2 3">DSM 17448</strain>
    </source>
</reference>
<feature type="transmembrane region" description="Helical" evidence="1">
    <location>
        <begin position="44"/>
        <end position="65"/>
    </location>
</feature>